<dbReference type="PANTHER" id="PTHR12945">
    <property type="entry name" value="TRANSLATION INITIATION FACTOR EIF3-RELATED"/>
    <property type="match status" value="1"/>
</dbReference>
<feature type="region of interest" description="Disordered" evidence="7">
    <location>
        <begin position="249"/>
        <end position="305"/>
    </location>
</feature>
<dbReference type="eggNOG" id="KOG1416">
    <property type="taxonomic scope" value="Eukaryota"/>
</dbReference>
<evidence type="ECO:0000256" key="2">
    <source>
        <dbReference type="ARBA" id="ARBA00008320"/>
    </source>
</evidence>
<evidence type="ECO:0000256" key="5">
    <source>
        <dbReference type="ARBA" id="ARBA00023242"/>
    </source>
</evidence>
<feature type="compositionally biased region" description="Polar residues" evidence="7">
    <location>
        <begin position="286"/>
        <end position="297"/>
    </location>
</feature>
<keyword evidence="5" id="KW-0539">Nucleus</keyword>
<dbReference type="GO" id="GO:0030488">
    <property type="term" value="P:tRNA methylation"/>
    <property type="evidence" value="ECO:0007669"/>
    <property type="project" value="InterPro"/>
</dbReference>
<keyword evidence="8" id="KW-0808">Transferase</keyword>
<evidence type="ECO:0000256" key="7">
    <source>
        <dbReference type="SAM" id="MobiDB-lite"/>
    </source>
</evidence>
<comment type="subcellular location">
    <subcellularLocation>
        <location evidence="1">Nucleus</location>
    </subcellularLocation>
</comment>
<name>A0A093V716_TALMA</name>
<evidence type="ECO:0000313" key="8">
    <source>
        <dbReference type="EMBL" id="KFX48357.1"/>
    </source>
</evidence>
<dbReference type="GO" id="GO:0031515">
    <property type="term" value="C:tRNA (m1A) methyltransferase complex"/>
    <property type="evidence" value="ECO:0007669"/>
    <property type="project" value="InterPro"/>
</dbReference>
<comment type="similarity">
    <text evidence="2">Belongs to the TRM6/GCD10 family.</text>
</comment>
<feature type="region of interest" description="Disordered" evidence="7">
    <location>
        <begin position="546"/>
        <end position="578"/>
    </location>
</feature>
<dbReference type="GO" id="GO:0008168">
    <property type="term" value="F:methyltransferase activity"/>
    <property type="evidence" value="ECO:0007669"/>
    <property type="project" value="UniProtKB-KW"/>
</dbReference>
<evidence type="ECO:0000256" key="1">
    <source>
        <dbReference type="ARBA" id="ARBA00004123"/>
    </source>
</evidence>
<evidence type="ECO:0000256" key="4">
    <source>
        <dbReference type="ARBA" id="ARBA00022694"/>
    </source>
</evidence>
<accession>A0A093V716</accession>
<keyword evidence="8" id="KW-0489">Methyltransferase</keyword>
<dbReference type="InterPro" id="IPR017423">
    <property type="entry name" value="TRM6"/>
</dbReference>
<proteinExistence type="inferred from homology"/>
<dbReference type="EMBL" id="JPOX01000012">
    <property type="protein sequence ID" value="KFX48357.1"/>
    <property type="molecule type" value="Genomic_DNA"/>
</dbReference>
<dbReference type="Pfam" id="PF04189">
    <property type="entry name" value="Gcd10p"/>
    <property type="match status" value="1"/>
</dbReference>
<feature type="compositionally biased region" description="Acidic residues" evidence="7">
    <location>
        <begin position="252"/>
        <end position="264"/>
    </location>
</feature>
<reference evidence="8" key="2">
    <citation type="journal article" date="2014" name="PLoS Genet.">
        <title>Signature gene expression reveals novel clues to the molecular mechanisms of dimorphic transition in Penicillium marneffei.</title>
        <authorList>
            <person name="Yang E."/>
            <person name="Wang G."/>
            <person name="Cai J."/>
            <person name="Woo P.C."/>
            <person name="Lau S.K."/>
            <person name="Yuen K.-Y."/>
            <person name="Chow W.-N."/>
            <person name="Lin X."/>
        </authorList>
    </citation>
    <scope>NUCLEOTIDE SEQUENCE</scope>
    <source>
        <strain evidence="8">PM1</strain>
    </source>
</reference>
<evidence type="ECO:0000256" key="3">
    <source>
        <dbReference type="ARBA" id="ARBA00021704"/>
    </source>
</evidence>
<dbReference type="GO" id="GO:0005634">
    <property type="term" value="C:nucleus"/>
    <property type="evidence" value="ECO:0007669"/>
    <property type="project" value="UniProtKB-SubCell"/>
</dbReference>
<reference key="1">
    <citation type="journal article" date="2014" name="PLoS Genet.">
        <title>Signature Gene Expression Reveals Novel Clues to the Molecular Mechanisms of Dimorphic Transition in Penicillium marneffei.</title>
        <authorList>
            <person name="Yang E."/>
            <person name="Wang G."/>
            <person name="Cai J."/>
            <person name="Woo P.C."/>
            <person name="Lau S.K."/>
            <person name="Yuen K.-Y."/>
            <person name="Chow W.-N."/>
            <person name="Lin X."/>
        </authorList>
    </citation>
    <scope>NUCLEOTIDE SEQUENCE [LARGE SCALE GENOMIC DNA]</scope>
    <source>
        <strain>PM1</strain>
    </source>
</reference>
<evidence type="ECO:0000256" key="6">
    <source>
        <dbReference type="ARBA" id="ARBA00032319"/>
    </source>
</evidence>
<keyword evidence="4" id="KW-0819">tRNA processing</keyword>
<dbReference type="HOGENOM" id="CLU_010916_2_0_1"/>
<organism evidence="8">
    <name type="scientific">Talaromyces marneffei PM1</name>
    <dbReference type="NCBI Taxonomy" id="1077442"/>
    <lineage>
        <taxon>Eukaryota</taxon>
        <taxon>Fungi</taxon>
        <taxon>Dikarya</taxon>
        <taxon>Ascomycota</taxon>
        <taxon>Pezizomycotina</taxon>
        <taxon>Eurotiomycetes</taxon>
        <taxon>Eurotiomycetidae</taxon>
        <taxon>Eurotiales</taxon>
        <taxon>Trichocomaceae</taxon>
        <taxon>Talaromyces</taxon>
        <taxon>Talaromyces sect. Talaromyces</taxon>
    </lineage>
</organism>
<dbReference type="AlphaFoldDB" id="A0A093V716"/>
<dbReference type="PANTHER" id="PTHR12945:SF0">
    <property type="entry name" value="TRNA (ADENINE(58)-N(1))-METHYLTRANSFERASE NON-CATALYTIC SUBUNIT TRM6"/>
    <property type="match status" value="1"/>
</dbReference>
<protein>
    <recommendedName>
        <fullName evidence="3">tRNA (adenine(58)-N(1))-methyltransferase non-catalytic subunit TRM6</fullName>
    </recommendedName>
    <alternativeName>
        <fullName evidence="6">tRNA(m1A58)-methyltransferase subunit TRM6</fullName>
    </alternativeName>
</protein>
<sequence length="578" mass="64659">MDSLVQPDQWVAIRLSSDMYKLVKATPNTTILLGKYGSFYTNQILGRPFHLTYELSNESEEDGYSLRVVPAAELHAEALISEGSAEADGMIEEADPGNTEQQPIRTNRDINDDGSAQTLTWEEIEELKQNATGAGKEIIDKLLESHSTIDKKTAFSLAKYKLRKEKKYLKRFTIVPLDVNILTEYMLEQKEASRIMELRQESIGLLGCWGNVHHSGNLENMDPSGRYLVVDDTGGLVVAAMAERMGILYSTQDDEDNEDVDDESGLNGKSEETTAAPGQANKKRTSGAQGAKPQNQQRIRKQPMTAKQNTITVIHPHSQPNLSLLKYFGYEAEEPDESHPLFDHLKMATWLQILDPEADNIYSEKPEEVDDATLKTYKPRQRGTYHRKHARWARVKSVVDEIREGGYDGLIVASVMDPDSVLKHLVPLLNGGAPIVVYSPSVEPLTNLMDQYSTARRTAYIYKKADLEKERRSLDPENMDVDLPSIESQLSSEFPLDPTLVLAPMLQTSRVREWQVLPGRTHPLMTGRGGAEGYIFHGIRAIPQSQQVQARGISSRKKRKLDVGDIDTPEDASTPITA</sequence>
<gene>
    <name evidence="8" type="ORF">GQ26_0120780</name>
</gene>
<comment type="caution">
    <text evidence="8">The sequence shown here is derived from an EMBL/GenBank/DDBJ whole genome shotgun (WGS) entry which is preliminary data.</text>
</comment>